<gene>
    <name evidence="2" type="ORF">SAMN04244573_00345</name>
</gene>
<name>A0A1H9A470_9GAMM</name>
<dbReference type="SMART" id="SM00240">
    <property type="entry name" value="FHA"/>
    <property type="match status" value="1"/>
</dbReference>
<dbReference type="Pfam" id="PF00498">
    <property type="entry name" value="FHA"/>
    <property type="match status" value="1"/>
</dbReference>
<organism evidence="2 3">
    <name type="scientific">Azotobacter beijerinckii</name>
    <dbReference type="NCBI Taxonomy" id="170623"/>
    <lineage>
        <taxon>Bacteria</taxon>
        <taxon>Pseudomonadati</taxon>
        <taxon>Pseudomonadota</taxon>
        <taxon>Gammaproteobacteria</taxon>
        <taxon>Pseudomonadales</taxon>
        <taxon>Pseudomonadaceae</taxon>
        <taxon>Azotobacter</taxon>
    </lineage>
</organism>
<reference evidence="2 3" key="1">
    <citation type="submission" date="2016-10" db="EMBL/GenBank/DDBJ databases">
        <authorList>
            <person name="de Groot N.N."/>
        </authorList>
    </citation>
    <scope>NUCLEOTIDE SEQUENCE [LARGE SCALE GENOMIC DNA]</scope>
    <source>
        <strain evidence="2 3">DSM 378</strain>
    </source>
</reference>
<dbReference type="RefSeq" id="WP_090619065.1">
    <property type="nucleotide sequence ID" value="NZ_FOFJ01000002.1"/>
</dbReference>
<dbReference type="EMBL" id="FOFJ01000002">
    <property type="protein sequence ID" value="SEP71311.1"/>
    <property type="molecule type" value="Genomic_DNA"/>
</dbReference>
<dbReference type="InterPro" id="IPR008984">
    <property type="entry name" value="SMAD_FHA_dom_sf"/>
</dbReference>
<dbReference type="Gene3D" id="2.60.200.20">
    <property type="match status" value="1"/>
</dbReference>
<dbReference type="InterPro" id="IPR000253">
    <property type="entry name" value="FHA_dom"/>
</dbReference>
<dbReference type="PROSITE" id="PS50006">
    <property type="entry name" value="FHA_DOMAIN"/>
    <property type="match status" value="1"/>
</dbReference>
<dbReference type="Proteomes" id="UP000199267">
    <property type="component" value="Unassembled WGS sequence"/>
</dbReference>
<dbReference type="InterPro" id="IPR017735">
    <property type="entry name" value="T6SS_FHA"/>
</dbReference>
<proteinExistence type="predicted"/>
<dbReference type="CDD" id="cd00060">
    <property type="entry name" value="FHA"/>
    <property type="match status" value="1"/>
</dbReference>
<dbReference type="AlphaFoldDB" id="A0A1H9A470"/>
<evidence type="ECO:0000259" key="1">
    <source>
        <dbReference type="PROSITE" id="PS50006"/>
    </source>
</evidence>
<dbReference type="InterPro" id="IPR046883">
    <property type="entry name" value="T6SS_FHA_C"/>
</dbReference>
<accession>A0A1H9A470</accession>
<dbReference type="Pfam" id="PF20232">
    <property type="entry name" value="T6SS_FHA_C"/>
    <property type="match status" value="1"/>
</dbReference>
<protein>
    <submittedName>
        <fullName evidence="2">FHA domain protein</fullName>
    </submittedName>
</protein>
<dbReference type="NCBIfam" id="TIGR03354">
    <property type="entry name" value="VI_FHA"/>
    <property type="match status" value="1"/>
</dbReference>
<sequence length="422" mass="45409">MPLRLTITSYHKLTPGQSVEAELDRGELRIGRAPDNDWVLPDPERLVSSHHCTIQSRDGTYYLTDTSTNGVLLADAGVRLQRGNSEPLRDGEHLRLGDYELLVRIDAAAGSLSREGGGLDAWLERPAAFAAMGTAPLPASPQASAPAPAVPSLFELLAEPGGPPLRADRVPVEREDFCPPEPRQTPPEAAAPIPADWDPFAEPPAAVPAPAPAPLPAVAPPLASGEPGDALEAFLRGAGLAQLRIERSAAAAQMEAIGRSYRLMVEGLLEVLRARASLKGEFRLAQTMIRPIRNNPLKFSPNADEALLLLLRPGNPAFMPPDQAVAESFGDLKAHQLAVMAGVQAALRQLLGRFDPQVLKTRLGEHPGLAGLLPGGRQAKYWALFTELYGSISKEAEDDFQALFGKEFARAYEEYSLKLRGH</sequence>
<feature type="domain" description="FHA" evidence="1">
    <location>
        <begin position="28"/>
        <end position="78"/>
    </location>
</feature>
<evidence type="ECO:0000313" key="3">
    <source>
        <dbReference type="Proteomes" id="UP000199267"/>
    </source>
</evidence>
<dbReference type="SUPFAM" id="SSF49879">
    <property type="entry name" value="SMAD/FHA domain"/>
    <property type="match status" value="1"/>
</dbReference>
<evidence type="ECO:0000313" key="2">
    <source>
        <dbReference type="EMBL" id="SEP71311.1"/>
    </source>
</evidence>